<dbReference type="AlphaFoldDB" id="A0A918DZ94"/>
<comment type="caution">
    <text evidence="2">The sequence shown here is derived from an EMBL/GenBank/DDBJ whole genome shotgun (WGS) entry which is preliminary data.</text>
</comment>
<reference evidence="2" key="2">
    <citation type="submission" date="2020-09" db="EMBL/GenBank/DDBJ databases">
        <authorList>
            <person name="Sun Q."/>
            <person name="Zhou Y."/>
        </authorList>
    </citation>
    <scope>NUCLEOTIDE SEQUENCE</scope>
    <source>
        <strain evidence="2">CGMCC 4.7201</strain>
    </source>
</reference>
<evidence type="ECO:0000313" key="2">
    <source>
        <dbReference type="EMBL" id="GGO90731.1"/>
    </source>
</evidence>
<name>A0A918DZ94_9ACTN</name>
<reference evidence="2" key="1">
    <citation type="journal article" date="2014" name="Int. J. Syst. Evol. Microbiol.">
        <title>Complete genome sequence of Corynebacterium casei LMG S-19264T (=DSM 44701T), isolated from a smear-ripened cheese.</title>
        <authorList>
            <consortium name="US DOE Joint Genome Institute (JGI-PGF)"/>
            <person name="Walter F."/>
            <person name="Albersmeier A."/>
            <person name="Kalinowski J."/>
            <person name="Ruckert C."/>
        </authorList>
    </citation>
    <scope>NUCLEOTIDE SEQUENCE</scope>
    <source>
        <strain evidence="2">CGMCC 4.7201</strain>
    </source>
</reference>
<evidence type="ECO:0000256" key="1">
    <source>
        <dbReference type="SAM" id="MobiDB-lite"/>
    </source>
</evidence>
<dbReference type="Proteomes" id="UP000641932">
    <property type="component" value="Unassembled WGS sequence"/>
</dbReference>
<dbReference type="EMBL" id="BMMS01000015">
    <property type="protein sequence ID" value="GGO90731.1"/>
    <property type="molecule type" value="Genomic_DNA"/>
</dbReference>
<evidence type="ECO:0000313" key="3">
    <source>
        <dbReference type="Proteomes" id="UP000641932"/>
    </source>
</evidence>
<gene>
    <name evidence="2" type="ORF">GCM10012280_36930</name>
</gene>
<accession>A0A918DZ94</accession>
<sequence>MAHITGPPLRIETFSGAAHVGLHPADPARARDGTQTGFKPYGGISAPGHGGDLGRSPPTGGRLGRGVRESRGWTRGARGPETKASPCRKVRFRIKTDASSNHKWSVPIEDETGKPD</sequence>
<feature type="region of interest" description="Disordered" evidence="1">
    <location>
        <begin position="22"/>
        <end position="116"/>
    </location>
</feature>
<organism evidence="2 3">
    <name type="scientific">Wenjunlia tyrosinilytica</name>
    <dbReference type="NCBI Taxonomy" id="1544741"/>
    <lineage>
        <taxon>Bacteria</taxon>
        <taxon>Bacillati</taxon>
        <taxon>Actinomycetota</taxon>
        <taxon>Actinomycetes</taxon>
        <taxon>Kitasatosporales</taxon>
        <taxon>Streptomycetaceae</taxon>
        <taxon>Wenjunlia</taxon>
    </lineage>
</organism>
<keyword evidence="3" id="KW-1185">Reference proteome</keyword>
<protein>
    <submittedName>
        <fullName evidence="2">Uncharacterized protein</fullName>
    </submittedName>
</protein>
<proteinExistence type="predicted"/>